<dbReference type="EMBL" id="BMDX01000025">
    <property type="protein sequence ID" value="GGA88586.1"/>
    <property type="molecule type" value="Genomic_DNA"/>
</dbReference>
<gene>
    <name evidence="1" type="ORF">GCM10011369_33410</name>
</gene>
<reference evidence="2" key="1">
    <citation type="journal article" date="2019" name="Int. J. Syst. Evol. Microbiol.">
        <title>The Global Catalogue of Microorganisms (GCM) 10K type strain sequencing project: providing services to taxonomists for standard genome sequencing and annotation.</title>
        <authorList>
            <consortium name="The Broad Institute Genomics Platform"/>
            <consortium name="The Broad Institute Genome Sequencing Center for Infectious Disease"/>
            <person name="Wu L."/>
            <person name="Ma J."/>
        </authorList>
    </citation>
    <scope>NUCLEOTIDE SEQUENCE [LARGE SCALE GENOMIC DNA]</scope>
    <source>
        <strain evidence="2">CGMCC 1.10130</strain>
    </source>
</reference>
<dbReference type="PANTHER" id="PTHR47505">
    <property type="entry name" value="DNA UTILIZATION PROTEIN YHGH"/>
    <property type="match status" value="1"/>
</dbReference>
<sequence>MGWHQSHVRHLIHLFKYHGQLAAGRALSAAWLHHCHIDDMPQALLPVPSHRSKIRQRGFNPAAILASDLGAHLAIPVDLNCCVRLYAGDSQTGKDKTERWRQVQAMYRVVGCPYDHVAIVDDVVTTQATVTTIATQLKQHGVSRVDVWCIGRTP</sequence>
<protein>
    <recommendedName>
        <fullName evidence="3">ComF family protein</fullName>
    </recommendedName>
</protein>
<proteinExistence type="predicted"/>
<dbReference type="InterPro" id="IPR029057">
    <property type="entry name" value="PRTase-like"/>
</dbReference>
<comment type="caution">
    <text evidence="1">The sequence shown here is derived from an EMBL/GenBank/DDBJ whole genome shotgun (WGS) entry which is preliminary data.</text>
</comment>
<evidence type="ECO:0000313" key="1">
    <source>
        <dbReference type="EMBL" id="GGA88586.1"/>
    </source>
</evidence>
<evidence type="ECO:0000313" key="2">
    <source>
        <dbReference type="Proteomes" id="UP000619743"/>
    </source>
</evidence>
<evidence type="ECO:0008006" key="3">
    <source>
        <dbReference type="Google" id="ProtNLM"/>
    </source>
</evidence>
<accession>A0A8J2U9M7</accession>
<dbReference type="PANTHER" id="PTHR47505:SF1">
    <property type="entry name" value="DNA UTILIZATION PROTEIN YHGH"/>
    <property type="match status" value="1"/>
</dbReference>
<dbReference type="Proteomes" id="UP000619743">
    <property type="component" value="Unassembled WGS sequence"/>
</dbReference>
<name>A0A8J2U9M7_9GAMM</name>
<dbReference type="InterPro" id="IPR051910">
    <property type="entry name" value="ComF/GntX_DNA_util-trans"/>
</dbReference>
<keyword evidence="2" id="KW-1185">Reference proteome</keyword>
<dbReference type="AlphaFoldDB" id="A0A8J2U9M7"/>
<dbReference type="SUPFAM" id="SSF53271">
    <property type="entry name" value="PRTase-like"/>
    <property type="match status" value="1"/>
</dbReference>
<organism evidence="1 2">
    <name type="scientific">Neiella marina</name>
    <dbReference type="NCBI Taxonomy" id="508461"/>
    <lineage>
        <taxon>Bacteria</taxon>
        <taxon>Pseudomonadati</taxon>
        <taxon>Pseudomonadota</taxon>
        <taxon>Gammaproteobacteria</taxon>
        <taxon>Alteromonadales</taxon>
        <taxon>Echinimonadaceae</taxon>
        <taxon>Neiella</taxon>
    </lineage>
</organism>
<dbReference type="Gene3D" id="3.40.50.2020">
    <property type="match status" value="1"/>
</dbReference>